<gene>
    <name evidence="6" type="ORF">CHH72_06740</name>
</gene>
<evidence type="ECO:0000313" key="7">
    <source>
        <dbReference type="Proteomes" id="UP000216207"/>
    </source>
</evidence>
<dbReference type="OMA" id="GWLRAFH"/>
<dbReference type="PANTHER" id="PTHR10625:SF10">
    <property type="entry name" value="HISTONE DEACETYLASE HDAC1"/>
    <property type="match status" value="1"/>
</dbReference>
<dbReference type="GO" id="GO:0045150">
    <property type="term" value="P:acetoin catabolic process"/>
    <property type="evidence" value="ECO:0007669"/>
    <property type="project" value="UniProtKB-UniPathway"/>
</dbReference>
<name>A0A268P353_SHOCL</name>
<feature type="domain" description="Histone deacetylase" evidence="5">
    <location>
        <begin position="23"/>
        <end position="318"/>
    </location>
</feature>
<evidence type="ECO:0000259" key="5">
    <source>
        <dbReference type="Pfam" id="PF00850"/>
    </source>
</evidence>
<evidence type="ECO:0000313" key="6">
    <source>
        <dbReference type="EMBL" id="PAE89939.1"/>
    </source>
</evidence>
<dbReference type="UniPathway" id="UPA00040"/>
<keyword evidence="4" id="KW-0006">Acetoin catabolism</keyword>
<dbReference type="PRINTS" id="PR01272">
    <property type="entry name" value="ACUCPROTEIN"/>
</dbReference>
<reference evidence="6 7" key="1">
    <citation type="submission" date="2017-07" db="EMBL/GenBank/DDBJ databases">
        <title>Isolation and whole genome analysis of endospore-forming bacteria from heroin.</title>
        <authorList>
            <person name="Kalinowski J."/>
            <person name="Ahrens B."/>
            <person name="Al-Dilaimi A."/>
            <person name="Winkler A."/>
            <person name="Wibberg D."/>
            <person name="Schleenbecker U."/>
            <person name="Ruckert C."/>
            <person name="Wolfel R."/>
            <person name="Grass G."/>
        </authorList>
    </citation>
    <scope>NUCLEOTIDE SEQUENCE [LARGE SCALE GENOMIC DNA]</scope>
    <source>
        <strain evidence="6 7">7539</strain>
    </source>
</reference>
<dbReference type="Pfam" id="PF00850">
    <property type="entry name" value="Hist_deacetyl"/>
    <property type="match status" value="1"/>
</dbReference>
<dbReference type="RefSeq" id="WP_011247605.1">
    <property type="nucleotide sequence ID" value="NZ_BOQQ01000002.1"/>
</dbReference>
<accession>A0A268P353</accession>
<proteinExistence type="inferred from homology"/>
<dbReference type="GO" id="GO:0004407">
    <property type="term" value="F:histone deacetylase activity"/>
    <property type="evidence" value="ECO:0007669"/>
    <property type="project" value="TreeGrafter"/>
</dbReference>
<dbReference type="InterPro" id="IPR023696">
    <property type="entry name" value="Ureohydrolase_dom_sf"/>
</dbReference>
<evidence type="ECO:0000256" key="3">
    <source>
        <dbReference type="ARBA" id="ARBA00020218"/>
    </source>
</evidence>
<comment type="similarity">
    <text evidence="2">Belongs to the histone deacetylase family.</text>
</comment>
<dbReference type="InterPro" id="IPR023801">
    <property type="entry name" value="His_deacetylse_dom"/>
</dbReference>
<evidence type="ECO:0000256" key="1">
    <source>
        <dbReference type="ARBA" id="ARBA00005101"/>
    </source>
</evidence>
<comment type="caution">
    <text evidence="6">The sequence shown here is derived from an EMBL/GenBank/DDBJ whole genome shotgun (WGS) entry which is preliminary data.</text>
</comment>
<dbReference type="AlphaFoldDB" id="A0A268P353"/>
<organism evidence="6 7">
    <name type="scientific">Shouchella clausii</name>
    <name type="common">Alkalihalobacillus clausii</name>
    <dbReference type="NCBI Taxonomy" id="79880"/>
    <lineage>
        <taxon>Bacteria</taxon>
        <taxon>Bacillati</taxon>
        <taxon>Bacillota</taxon>
        <taxon>Bacilli</taxon>
        <taxon>Bacillales</taxon>
        <taxon>Bacillaceae</taxon>
        <taxon>Shouchella</taxon>
    </lineage>
</organism>
<evidence type="ECO:0000256" key="4">
    <source>
        <dbReference type="ARBA" id="ARBA00022627"/>
    </source>
</evidence>
<dbReference type="SUPFAM" id="SSF52768">
    <property type="entry name" value="Arginase/deacetylase"/>
    <property type="match status" value="1"/>
</dbReference>
<comment type="pathway">
    <text evidence="1">Ketone degradation; acetoin degradation.</text>
</comment>
<dbReference type="Gene3D" id="3.40.800.20">
    <property type="entry name" value="Histone deacetylase domain"/>
    <property type="match status" value="1"/>
</dbReference>
<dbReference type="InterPro" id="IPR003085">
    <property type="entry name" value="AcuC"/>
</dbReference>
<dbReference type="PANTHER" id="PTHR10625">
    <property type="entry name" value="HISTONE DEACETYLASE HDAC1-RELATED"/>
    <property type="match status" value="1"/>
</dbReference>
<dbReference type="InterPro" id="IPR037138">
    <property type="entry name" value="His_deacetylse_dom_sf"/>
</dbReference>
<dbReference type="Proteomes" id="UP000216207">
    <property type="component" value="Unassembled WGS sequence"/>
</dbReference>
<protein>
    <recommendedName>
        <fullName evidence="3">Acetoin utilization protein AcuC</fullName>
    </recommendedName>
</protein>
<dbReference type="EMBL" id="NPCC01000006">
    <property type="protein sequence ID" value="PAE89939.1"/>
    <property type="molecule type" value="Genomic_DNA"/>
</dbReference>
<sequence>MNNKEAVLVYGPSQYPYKFNETHPFHPLRLELTYSLLEELGAVQNQPLIQPSAATKTELELIHDPRFIEAVIAGGEGRLPDSAAEAYGLKTEDTPLFPHMHEAAAHLVGGTLRACDAVLADGYLHAFHLGGGLHHGFRGRASGFCIYNDSSIAIEYMRRKYGVRILYVDTDAHHGDGVQWAFYDDPDVCTLSLHETGRYLFPGTGHVTEKGSGKGYGFSINVPLDAFTEDESFLDVYQSAFTEVADFFKPDIIVTQNGADAHYLDPLSHLHVSMNVYREIPRLAHQLAHTYCGGKWVAVGGGGYDKWRVVPRAWALIWLEMSGQTAFANDHVPQAWIDKWKDKAEETLPTTWTDATIPEIPRRKEITAKNNLTLEKALYHIRTEKQAAQKQGEKHE</sequence>
<dbReference type="InterPro" id="IPR000286">
    <property type="entry name" value="HDACs"/>
</dbReference>
<dbReference type="PRINTS" id="PR01270">
    <property type="entry name" value="HDASUPER"/>
</dbReference>
<dbReference type="GO" id="GO:0040029">
    <property type="term" value="P:epigenetic regulation of gene expression"/>
    <property type="evidence" value="ECO:0007669"/>
    <property type="project" value="TreeGrafter"/>
</dbReference>
<dbReference type="CDD" id="cd09994">
    <property type="entry name" value="HDAC_AcuC_like"/>
    <property type="match status" value="1"/>
</dbReference>
<evidence type="ECO:0000256" key="2">
    <source>
        <dbReference type="ARBA" id="ARBA00005947"/>
    </source>
</evidence>